<dbReference type="InterPro" id="IPR046342">
    <property type="entry name" value="CBS_dom_sf"/>
</dbReference>
<keyword evidence="9" id="KW-0479">Metal-binding</keyword>
<comment type="function">
    <text evidence="9">Acts as a magnesium transporter.</text>
</comment>
<keyword evidence="12" id="KW-1185">Reference proteome</keyword>
<feature type="transmembrane region" description="Helical" evidence="9">
    <location>
        <begin position="312"/>
        <end position="329"/>
    </location>
</feature>
<feature type="transmembrane region" description="Helical" evidence="9">
    <location>
        <begin position="289"/>
        <end position="306"/>
    </location>
</feature>
<dbReference type="GO" id="GO:0046872">
    <property type="term" value="F:metal ion binding"/>
    <property type="evidence" value="ECO:0007669"/>
    <property type="project" value="UniProtKB-KW"/>
</dbReference>
<dbReference type="Gene3D" id="1.25.60.10">
    <property type="entry name" value="MgtE N-terminal domain-like"/>
    <property type="match status" value="1"/>
</dbReference>
<dbReference type="SUPFAM" id="SSF54631">
    <property type="entry name" value="CBS-domain pair"/>
    <property type="match status" value="1"/>
</dbReference>
<dbReference type="InterPro" id="IPR038076">
    <property type="entry name" value="MgtE_N_sf"/>
</dbReference>
<proteinExistence type="inferred from homology"/>
<dbReference type="GO" id="GO:0015095">
    <property type="term" value="F:magnesium ion transmembrane transporter activity"/>
    <property type="evidence" value="ECO:0007669"/>
    <property type="project" value="UniProtKB-UniRule"/>
</dbReference>
<comment type="subcellular location">
    <subcellularLocation>
        <location evidence="9">Cell membrane</location>
        <topology evidence="9">Multi-pass membrane protein</topology>
    </subcellularLocation>
    <subcellularLocation>
        <location evidence="1">Membrane</location>
        <topology evidence="1">Multi-pass membrane protein</topology>
    </subcellularLocation>
</comment>
<dbReference type="Pfam" id="PF00571">
    <property type="entry name" value="CBS"/>
    <property type="match status" value="2"/>
</dbReference>
<dbReference type="Gene3D" id="1.10.357.20">
    <property type="entry name" value="SLC41 divalent cation transporters, integral membrane domain"/>
    <property type="match status" value="1"/>
</dbReference>
<reference evidence="11 12" key="1">
    <citation type="submission" date="2016-10" db="EMBL/GenBank/DDBJ databases">
        <authorList>
            <person name="Varghese N."/>
            <person name="Submissions S."/>
        </authorList>
    </citation>
    <scope>NUCLEOTIDE SEQUENCE [LARGE SCALE GENOMIC DNA]</scope>
    <source>
        <strain evidence="11 12">IAM 15147</strain>
    </source>
</reference>
<evidence type="ECO:0000256" key="8">
    <source>
        <dbReference type="PROSITE-ProRule" id="PRU00703"/>
    </source>
</evidence>
<evidence type="ECO:0000256" key="2">
    <source>
        <dbReference type="ARBA" id="ARBA00009749"/>
    </source>
</evidence>
<comment type="similarity">
    <text evidence="2 9">Belongs to the SLC41A transporter family.</text>
</comment>
<gene>
    <name evidence="11" type="ORF">SAMN04487783_1133</name>
</gene>
<evidence type="ECO:0000313" key="11">
    <source>
        <dbReference type="EMBL" id="SFS08643.1"/>
    </source>
</evidence>
<dbReference type="Pfam" id="PF01769">
    <property type="entry name" value="MgtE"/>
    <property type="match status" value="1"/>
</dbReference>
<feature type="transmembrane region" description="Helical" evidence="9">
    <location>
        <begin position="391"/>
        <end position="415"/>
    </location>
</feature>
<evidence type="ECO:0000256" key="3">
    <source>
        <dbReference type="ARBA" id="ARBA00022448"/>
    </source>
</evidence>
<feature type="transmembrane region" description="Helical" evidence="9">
    <location>
        <begin position="427"/>
        <end position="450"/>
    </location>
</feature>
<evidence type="ECO:0000256" key="7">
    <source>
        <dbReference type="ARBA" id="ARBA00023136"/>
    </source>
</evidence>
<protein>
    <recommendedName>
        <fullName evidence="9">Magnesium transporter MgtE</fullName>
    </recommendedName>
</protein>
<accession>A0AA94HLW6</accession>
<dbReference type="SUPFAM" id="SSF158791">
    <property type="entry name" value="MgtE N-terminal domain-like"/>
    <property type="match status" value="1"/>
</dbReference>
<comment type="subunit">
    <text evidence="9">Homodimer.</text>
</comment>
<evidence type="ECO:0000256" key="9">
    <source>
        <dbReference type="RuleBase" id="RU362011"/>
    </source>
</evidence>
<keyword evidence="3 9" id="KW-0813">Transport</keyword>
<keyword evidence="8" id="KW-0129">CBS domain</keyword>
<dbReference type="AlphaFoldDB" id="A0AA94HLW6"/>
<dbReference type="Pfam" id="PF03448">
    <property type="entry name" value="MgtE_N"/>
    <property type="match status" value="1"/>
</dbReference>
<name>A0AA94HLW6_9MICO</name>
<evidence type="ECO:0000313" key="12">
    <source>
        <dbReference type="Proteomes" id="UP000198506"/>
    </source>
</evidence>
<keyword evidence="7 9" id="KW-0472">Membrane</keyword>
<keyword evidence="9" id="KW-1003">Cell membrane</keyword>
<evidence type="ECO:0000256" key="5">
    <source>
        <dbReference type="ARBA" id="ARBA00022842"/>
    </source>
</evidence>
<dbReference type="InterPro" id="IPR006667">
    <property type="entry name" value="SLC41_membr_dom"/>
</dbReference>
<dbReference type="Gene3D" id="3.10.580.10">
    <property type="entry name" value="CBS-domain"/>
    <property type="match status" value="1"/>
</dbReference>
<evidence type="ECO:0000256" key="1">
    <source>
        <dbReference type="ARBA" id="ARBA00004141"/>
    </source>
</evidence>
<dbReference type="GO" id="GO:0005886">
    <property type="term" value="C:plasma membrane"/>
    <property type="evidence" value="ECO:0007669"/>
    <property type="project" value="UniProtKB-SubCell"/>
</dbReference>
<dbReference type="NCBIfam" id="TIGR00400">
    <property type="entry name" value="mgtE"/>
    <property type="match status" value="1"/>
</dbReference>
<keyword evidence="5 9" id="KW-0460">Magnesium</keyword>
<evidence type="ECO:0000256" key="4">
    <source>
        <dbReference type="ARBA" id="ARBA00022692"/>
    </source>
</evidence>
<dbReference type="InterPro" id="IPR006669">
    <property type="entry name" value="MgtE_transporter"/>
</dbReference>
<dbReference type="InterPro" id="IPR000644">
    <property type="entry name" value="CBS_dom"/>
</dbReference>
<sequence>MPSMRATSDRPSVPAIKRLLRADDLAAVSEQVEGLRPRQAISLLERLPQRERALVFRMLPKPLAIDVFDGLDNPLQADLVHALQGEEVADVFARLDPEDRVGLLDELPAVVASRLVRALPEQERTRTSAVLGYPPRSIGRRMSAQIITVRPDHTAEEALERMRRNLDSAETVYTLLVTDDERRLVGALRLRDLLAADPAERVAGMLHSTEAVEVGESAELAARRCADHRLLALPIVDAEGRAVGILSVDDALAILEEAESEDAARSGGSEPLRRPYLSTPVRRLVTSRVVWLFVLAIGASLTVQVLERFEDTIAQMVVLSVFIPLLIGTGGNTGNQAATTVTRALALGDVTPRDILAVLAREARTGVSLGIIIGAAGFGVAALVYGVPIGLVVGLTLLCICSLAASIGGIMPLIAKRIRVDPAVFSNPFITTFVDAAGLIVYFLIARAVLGL</sequence>
<dbReference type="InterPro" id="IPR006668">
    <property type="entry name" value="Mg_transptr_MgtE_intracell_dom"/>
</dbReference>
<feature type="domain" description="CBS" evidence="10">
    <location>
        <begin position="205"/>
        <end position="261"/>
    </location>
</feature>
<keyword evidence="6 9" id="KW-1133">Transmembrane helix</keyword>
<dbReference type="PANTHER" id="PTHR41394">
    <property type="entry name" value="MAGNESIUM TRANSPORTER MGTE"/>
    <property type="match status" value="1"/>
</dbReference>
<feature type="transmembrane region" description="Helical" evidence="9">
    <location>
        <begin position="366"/>
        <end position="385"/>
    </location>
</feature>
<dbReference type="SMART" id="SM00116">
    <property type="entry name" value="CBS"/>
    <property type="match status" value="2"/>
</dbReference>
<evidence type="ECO:0000256" key="6">
    <source>
        <dbReference type="ARBA" id="ARBA00022989"/>
    </source>
</evidence>
<dbReference type="Proteomes" id="UP000198506">
    <property type="component" value="Unassembled WGS sequence"/>
</dbReference>
<dbReference type="SUPFAM" id="SSF161093">
    <property type="entry name" value="MgtE membrane domain-like"/>
    <property type="match status" value="1"/>
</dbReference>
<organism evidence="11 12">
    <name type="scientific">Agrococcus baldri</name>
    <dbReference type="NCBI Taxonomy" id="153730"/>
    <lineage>
        <taxon>Bacteria</taxon>
        <taxon>Bacillati</taxon>
        <taxon>Actinomycetota</taxon>
        <taxon>Actinomycetes</taxon>
        <taxon>Micrococcales</taxon>
        <taxon>Microbacteriaceae</taxon>
        <taxon>Agrococcus</taxon>
    </lineage>
</organism>
<dbReference type="CDD" id="cd04606">
    <property type="entry name" value="CBS_pair_Mg_transporter"/>
    <property type="match status" value="1"/>
</dbReference>
<dbReference type="PROSITE" id="PS51371">
    <property type="entry name" value="CBS"/>
    <property type="match status" value="2"/>
</dbReference>
<dbReference type="SMART" id="SM00924">
    <property type="entry name" value="MgtE_N"/>
    <property type="match status" value="1"/>
</dbReference>
<dbReference type="EMBL" id="FOZN01000002">
    <property type="protein sequence ID" value="SFS08643.1"/>
    <property type="molecule type" value="Genomic_DNA"/>
</dbReference>
<feature type="domain" description="CBS" evidence="10">
    <location>
        <begin position="142"/>
        <end position="204"/>
    </location>
</feature>
<comment type="caution">
    <text evidence="11">The sequence shown here is derived from an EMBL/GenBank/DDBJ whole genome shotgun (WGS) entry which is preliminary data.</text>
</comment>
<dbReference type="InterPro" id="IPR036739">
    <property type="entry name" value="SLC41_membr_dom_sf"/>
</dbReference>
<keyword evidence="4 9" id="KW-0812">Transmembrane</keyword>
<dbReference type="PANTHER" id="PTHR41394:SF8">
    <property type="entry name" value="MAGNESIUM TRANSPORTER MGTE"/>
    <property type="match status" value="1"/>
</dbReference>
<evidence type="ECO:0000259" key="10">
    <source>
        <dbReference type="PROSITE" id="PS51371"/>
    </source>
</evidence>